<dbReference type="RefSeq" id="WP_038330567.1">
    <property type="nucleotide sequence ID" value="NZ_JSYQ01000001.1"/>
</dbReference>
<feature type="signal peptide" evidence="8">
    <location>
        <begin position="1"/>
        <end position="20"/>
    </location>
</feature>
<comment type="similarity">
    <text evidence="1 5 6">Belongs to the peptidase S8 family.</text>
</comment>
<dbReference type="PROSITE" id="PS00136">
    <property type="entry name" value="SUBTILASE_ASP"/>
    <property type="match status" value="1"/>
</dbReference>
<evidence type="ECO:0000256" key="5">
    <source>
        <dbReference type="PROSITE-ProRule" id="PRU01240"/>
    </source>
</evidence>
<evidence type="ECO:0000256" key="6">
    <source>
        <dbReference type="RuleBase" id="RU003355"/>
    </source>
</evidence>
<dbReference type="OrthoDB" id="9798386at2"/>
<dbReference type="InterPro" id="IPR023828">
    <property type="entry name" value="Peptidase_S8_Ser-AS"/>
</dbReference>
<reference evidence="10 11" key="1">
    <citation type="submission" date="2018-06" db="EMBL/GenBank/DDBJ databases">
        <authorList>
            <consortium name="Pathogen Informatics"/>
            <person name="Doyle S."/>
        </authorList>
    </citation>
    <scope>NUCLEOTIDE SEQUENCE [LARGE SCALE GENOMIC DNA]</scope>
    <source>
        <strain evidence="10 11">NCTC13456</strain>
    </source>
</reference>
<protein>
    <submittedName>
        <fullName evidence="10">Cell wall-associated protease</fullName>
        <ecNumber evidence="10">3.4.21.-</ecNumber>
    </submittedName>
</protein>
<dbReference type="Pfam" id="PF00082">
    <property type="entry name" value="Peptidase_S8"/>
    <property type="match status" value="1"/>
</dbReference>
<accession>A0A376G5Y5</accession>
<dbReference type="InterPro" id="IPR000209">
    <property type="entry name" value="Peptidase_S8/S53_dom"/>
</dbReference>
<organism evidence="10 11">
    <name type="scientific">Empedobacter falsenii</name>
    <dbReference type="NCBI Taxonomy" id="343874"/>
    <lineage>
        <taxon>Bacteria</taxon>
        <taxon>Pseudomonadati</taxon>
        <taxon>Bacteroidota</taxon>
        <taxon>Flavobacteriia</taxon>
        <taxon>Flavobacteriales</taxon>
        <taxon>Weeksellaceae</taxon>
        <taxon>Empedobacter</taxon>
    </lineage>
</organism>
<feature type="active site" description="Charge relay system" evidence="5">
    <location>
        <position position="476"/>
    </location>
</feature>
<dbReference type="PANTHER" id="PTHR43399:SF4">
    <property type="entry name" value="CELL WALL-ASSOCIATED PROTEASE"/>
    <property type="match status" value="1"/>
</dbReference>
<keyword evidence="7" id="KW-0175">Coiled coil</keyword>
<evidence type="ECO:0000313" key="10">
    <source>
        <dbReference type="EMBL" id="STD56095.1"/>
    </source>
</evidence>
<dbReference type="InterPro" id="IPR051048">
    <property type="entry name" value="Peptidase_S8/S53_subtilisin"/>
</dbReference>
<dbReference type="STRING" id="343874.GCA_000805695_00182"/>
<dbReference type="PRINTS" id="PR00723">
    <property type="entry name" value="SUBTILISIN"/>
</dbReference>
<feature type="active site" description="Charge relay system" evidence="5">
    <location>
        <position position="303"/>
    </location>
</feature>
<feature type="active site" description="Charge relay system" evidence="5">
    <location>
        <position position="75"/>
    </location>
</feature>
<feature type="domain" description="Peptidase S8/S53" evidence="9">
    <location>
        <begin position="69"/>
        <end position="512"/>
    </location>
</feature>
<proteinExistence type="inferred from homology"/>
<sequence>MKKFLLSISVAMFVGVASFAQETTTALPLPKVDQKYWQHESFEESGVYGVNTQKALQFLESKKRKPSQLIVGVLDSGVEITHPDLKDNIWTNTKEIAGNGIDDDKNGYVDDIHGWNFIGGKDGKNVDGDTLELTRLFVKYRDLFEKSKDAASNKTKFPKEFEEYQKIKPEFENKLAEAKQNAAQYVQMNDIFSVAFPALIKEWGEKELNEKNMMSFKPLSKEAQQGMIIFGMVPKEAWEGKSMKDFLTEVGNEISEGTKYYKEQVEINLNTELDPRPIVGDNYADKSERFYGNNDVDGPDSMHGTHVSGIIAAKSGNGIGMDGIAGNGYVKIMSVRTVPNGDERDKDVANAIRYAADNGAKILNMSFGKAYSPDKQIVWDAFKYAEKKGLLLIKAAGNENVNIDDEIHFPTVYDNKGAEVSKNVITVGANTMDNDNLRASFSNFGKKSVDVFAPGNEIYSTVPNKDGEYKNESGTSMASPVVAGVAALVWAHYPKLTATDIKQILLESVNKNPALTDISVTGGVVDAYKAVQLAEKMYVAKKMK</sequence>
<evidence type="ECO:0000256" key="4">
    <source>
        <dbReference type="ARBA" id="ARBA00022825"/>
    </source>
</evidence>
<evidence type="ECO:0000313" key="11">
    <source>
        <dbReference type="Proteomes" id="UP000254737"/>
    </source>
</evidence>
<evidence type="ECO:0000256" key="1">
    <source>
        <dbReference type="ARBA" id="ARBA00011073"/>
    </source>
</evidence>
<dbReference type="InterPro" id="IPR034080">
    <property type="entry name" value="Protease_P7-like_dom"/>
</dbReference>
<dbReference type="InterPro" id="IPR023827">
    <property type="entry name" value="Peptidase_S8_Asp-AS"/>
</dbReference>
<dbReference type="EC" id="3.4.21.-" evidence="10"/>
<dbReference type="InterPro" id="IPR015500">
    <property type="entry name" value="Peptidase_S8_subtilisin-rel"/>
</dbReference>
<gene>
    <name evidence="10" type="primary">wprA</name>
    <name evidence="10" type="ORF">NCTC13456_02075</name>
</gene>
<dbReference type="PANTHER" id="PTHR43399">
    <property type="entry name" value="SUBTILISIN-RELATED"/>
    <property type="match status" value="1"/>
</dbReference>
<evidence type="ECO:0000256" key="8">
    <source>
        <dbReference type="SAM" id="SignalP"/>
    </source>
</evidence>
<dbReference type="InterPro" id="IPR036852">
    <property type="entry name" value="Peptidase_S8/S53_dom_sf"/>
</dbReference>
<dbReference type="EMBL" id="UFXS01000001">
    <property type="protein sequence ID" value="STD56095.1"/>
    <property type="molecule type" value="Genomic_DNA"/>
</dbReference>
<dbReference type="Proteomes" id="UP000254737">
    <property type="component" value="Unassembled WGS sequence"/>
</dbReference>
<feature type="chain" id="PRO_5017076901" evidence="8">
    <location>
        <begin position="21"/>
        <end position="544"/>
    </location>
</feature>
<dbReference type="GO" id="GO:0004252">
    <property type="term" value="F:serine-type endopeptidase activity"/>
    <property type="evidence" value="ECO:0007669"/>
    <property type="project" value="UniProtKB-UniRule"/>
</dbReference>
<keyword evidence="8" id="KW-0732">Signal</keyword>
<dbReference type="PROSITE" id="PS00137">
    <property type="entry name" value="SUBTILASE_HIS"/>
    <property type="match status" value="1"/>
</dbReference>
<evidence type="ECO:0000256" key="2">
    <source>
        <dbReference type="ARBA" id="ARBA00022670"/>
    </source>
</evidence>
<evidence type="ECO:0000256" key="3">
    <source>
        <dbReference type="ARBA" id="ARBA00022801"/>
    </source>
</evidence>
<keyword evidence="3 5" id="KW-0378">Hydrolase</keyword>
<dbReference type="Gene3D" id="3.40.50.200">
    <property type="entry name" value="Peptidase S8/S53 domain"/>
    <property type="match status" value="2"/>
</dbReference>
<dbReference type="PROSITE" id="PS00138">
    <property type="entry name" value="SUBTILASE_SER"/>
    <property type="match status" value="1"/>
</dbReference>
<evidence type="ECO:0000256" key="7">
    <source>
        <dbReference type="SAM" id="Coils"/>
    </source>
</evidence>
<name>A0A376G5Y5_9FLAO</name>
<dbReference type="PROSITE" id="PS51892">
    <property type="entry name" value="SUBTILASE"/>
    <property type="match status" value="1"/>
</dbReference>
<keyword evidence="2 5" id="KW-0645">Protease</keyword>
<dbReference type="InterPro" id="IPR022398">
    <property type="entry name" value="Peptidase_S8_His-AS"/>
</dbReference>
<keyword evidence="4 5" id="KW-0720">Serine protease</keyword>
<dbReference type="GO" id="GO:0006508">
    <property type="term" value="P:proteolysis"/>
    <property type="evidence" value="ECO:0007669"/>
    <property type="project" value="UniProtKB-KW"/>
</dbReference>
<dbReference type="CDD" id="cd07483">
    <property type="entry name" value="Peptidases_S8_Subtilisin_Novo-like"/>
    <property type="match status" value="1"/>
</dbReference>
<evidence type="ECO:0000259" key="9">
    <source>
        <dbReference type="Pfam" id="PF00082"/>
    </source>
</evidence>
<feature type="coiled-coil region" evidence="7">
    <location>
        <begin position="161"/>
        <end position="188"/>
    </location>
</feature>
<dbReference type="SUPFAM" id="SSF52743">
    <property type="entry name" value="Subtilisin-like"/>
    <property type="match status" value="1"/>
</dbReference>
<dbReference type="AlphaFoldDB" id="A0A376G5Y5"/>